<keyword evidence="2" id="KW-0472">Membrane</keyword>
<evidence type="ECO:0000313" key="4">
    <source>
        <dbReference type="Proteomes" id="UP000002218"/>
    </source>
</evidence>
<dbReference type="InParanoid" id="C8XEW1"/>
<dbReference type="OrthoDB" id="5187941at2"/>
<dbReference type="Proteomes" id="UP000002218">
    <property type="component" value="Chromosome"/>
</dbReference>
<evidence type="ECO:0000256" key="1">
    <source>
        <dbReference type="SAM" id="MobiDB-lite"/>
    </source>
</evidence>
<dbReference type="KEGG" id="nml:Namu_3537"/>
<dbReference type="RefSeq" id="WP_015748716.1">
    <property type="nucleotide sequence ID" value="NC_013235.1"/>
</dbReference>
<evidence type="ECO:0008006" key="5">
    <source>
        <dbReference type="Google" id="ProtNLM"/>
    </source>
</evidence>
<proteinExistence type="predicted"/>
<dbReference type="EMBL" id="CP001737">
    <property type="protein sequence ID" value="ACV79862.1"/>
    <property type="molecule type" value="Genomic_DNA"/>
</dbReference>
<feature type="transmembrane region" description="Helical" evidence="2">
    <location>
        <begin position="44"/>
        <end position="63"/>
    </location>
</feature>
<gene>
    <name evidence="3" type="ordered locus">Namu_3537</name>
</gene>
<keyword evidence="2" id="KW-1133">Transmembrane helix</keyword>
<dbReference type="STRING" id="479431.Namu_3537"/>
<accession>C8XEW1</accession>
<evidence type="ECO:0000256" key="2">
    <source>
        <dbReference type="SAM" id="Phobius"/>
    </source>
</evidence>
<keyword evidence="2" id="KW-0812">Transmembrane</keyword>
<dbReference type="HOGENOM" id="CLU_122754_0_0_11"/>
<feature type="region of interest" description="Disordered" evidence="1">
    <location>
        <begin position="74"/>
        <end position="140"/>
    </location>
</feature>
<evidence type="ECO:0000313" key="3">
    <source>
        <dbReference type="EMBL" id="ACV79862.1"/>
    </source>
</evidence>
<reference evidence="4" key="1">
    <citation type="submission" date="2009-09" db="EMBL/GenBank/DDBJ databases">
        <title>The complete genome of Nakamurella multipartita DSM 44233.</title>
        <authorList>
            <consortium name="US DOE Joint Genome Institute (JGI-PGF)"/>
            <person name="Lucas S."/>
            <person name="Copeland A."/>
            <person name="Lapidus A."/>
            <person name="Glavina del Rio T."/>
            <person name="Dalin E."/>
            <person name="Tice H."/>
            <person name="Bruce D."/>
            <person name="Goodwin L."/>
            <person name="Pitluck S."/>
            <person name="Kyrpides N."/>
            <person name="Mavromatis K."/>
            <person name="Ivanova N."/>
            <person name="Ovchinnikova G."/>
            <person name="Sims D."/>
            <person name="Meincke L."/>
            <person name="Brettin T."/>
            <person name="Detter J.C."/>
            <person name="Han C."/>
            <person name="Larimer F."/>
            <person name="Land M."/>
            <person name="Hauser L."/>
            <person name="Markowitz V."/>
            <person name="Cheng J.-F."/>
            <person name="Hugenholtz P."/>
            <person name="Woyke T."/>
            <person name="Wu D."/>
            <person name="Klenk H.-P."/>
            <person name="Eisen J.A."/>
        </authorList>
    </citation>
    <scope>NUCLEOTIDE SEQUENCE [LARGE SCALE GENOMIC DNA]</scope>
    <source>
        <strain evidence="4">ATCC 700099 / DSM 44233 / CIP 104796 / JCM 9543 / NBRC 105858 / Y-104</strain>
    </source>
</reference>
<name>C8XEW1_NAKMY</name>
<keyword evidence="4" id="KW-1185">Reference proteome</keyword>
<protein>
    <recommendedName>
        <fullName evidence="5">Glucitol operon activator-like protein</fullName>
    </recommendedName>
</protein>
<organism evidence="3 4">
    <name type="scientific">Nakamurella multipartita (strain ATCC 700099 / DSM 44233 / CIP 104796 / JCM 9543 / NBRC 105858 / Y-104)</name>
    <name type="common">Microsphaera multipartita</name>
    <dbReference type="NCBI Taxonomy" id="479431"/>
    <lineage>
        <taxon>Bacteria</taxon>
        <taxon>Bacillati</taxon>
        <taxon>Actinomycetota</taxon>
        <taxon>Actinomycetes</taxon>
        <taxon>Nakamurellales</taxon>
        <taxon>Nakamurellaceae</taxon>
        <taxon>Nakamurella</taxon>
    </lineage>
</organism>
<dbReference type="AlphaFoldDB" id="C8XEW1"/>
<sequence length="165" mass="18862">MDRRLLQPGWIAGHLLVLAAALTCLRLGWWQWERAHEASGTAQNLGYSMLWPAFAVAFIYMWIRFLRLEKIKQQEEDEQTDQQLAELLDELDPAPEPVATVEDRPAELPADRPNPDEPGRPSEAPVLSVATVDEEDPDDPELTLYNQALAALAEEDRRRARRPRR</sequence>
<feature type="compositionally biased region" description="Basic and acidic residues" evidence="1">
    <location>
        <begin position="101"/>
        <end position="120"/>
    </location>
</feature>
<reference evidence="3 4" key="2">
    <citation type="journal article" date="2010" name="Stand. Genomic Sci.">
        <title>Complete genome sequence of Nakamurella multipartita type strain (Y-104).</title>
        <authorList>
            <person name="Tice H."/>
            <person name="Mayilraj S."/>
            <person name="Sims D."/>
            <person name="Lapidus A."/>
            <person name="Nolan M."/>
            <person name="Lucas S."/>
            <person name="Glavina Del Rio T."/>
            <person name="Copeland A."/>
            <person name="Cheng J.F."/>
            <person name="Meincke L."/>
            <person name="Bruce D."/>
            <person name="Goodwin L."/>
            <person name="Pitluck S."/>
            <person name="Ivanova N."/>
            <person name="Mavromatis K."/>
            <person name="Ovchinnikova G."/>
            <person name="Pati A."/>
            <person name="Chen A."/>
            <person name="Palaniappan K."/>
            <person name="Land M."/>
            <person name="Hauser L."/>
            <person name="Chang Y.J."/>
            <person name="Jeffries C.D."/>
            <person name="Detter J.C."/>
            <person name="Brettin T."/>
            <person name="Rohde M."/>
            <person name="Goker M."/>
            <person name="Bristow J."/>
            <person name="Eisen J.A."/>
            <person name="Markowitz V."/>
            <person name="Hugenholtz P."/>
            <person name="Kyrpides N.C."/>
            <person name="Klenk H.P."/>
            <person name="Chen F."/>
        </authorList>
    </citation>
    <scope>NUCLEOTIDE SEQUENCE [LARGE SCALE GENOMIC DNA]</scope>
    <source>
        <strain evidence="4">ATCC 700099 / DSM 44233 / CIP 104796 / JCM 9543 / NBRC 105858 / Y-104</strain>
    </source>
</reference>
<dbReference type="eggNOG" id="COG1566">
    <property type="taxonomic scope" value="Bacteria"/>
</dbReference>
<feature type="transmembrane region" description="Helical" evidence="2">
    <location>
        <begin position="12"/>
        <end position="32"/>
    </location>
</feature>